<protein>
    <submittedName>
        <fullName evidence="2">Uncharacterized protein</fullName>
    </submittedName>
</protein>
<dbReference type="EMBL" id="BART01000668">
    <property type="protein sequence ID" value="GAG74166.1"/>
    <property type="molecule type" value="Genomic_DNA"/>
</dbReference>
<proteinExistence type="predicted"/>
<gene>
    <name evidence="2" type="ORF">S01H4_02892</name>
</gene>
<evidence type="ECO:0000313" key="2">
    <source>
        <dbReference type="EMBL" id="GAG74166.1"/>
    </source>
</evidence>
<organism evidence="2">
    <name type="scientific">marine sediment metagenome</name>
    <dbReference type="NCBI Taxonomy" id="412755"/>
    <lineage>
        <taxon>unclassified sequences</taxon>
        <taxon>metagenomes</taxon>
        <taxon>ecological metagenomes</taxon>
    </lineage>
</organism>
<comment type="caution">
    <text evidence="2">The sequence shown here is derived from an EMBL/GenBank/DDBJ whole genome shotgun (WGS) entry which is preliminary data.</text>
</comment>
<dbReference type="AlphaFoldDB" id="X1BPU7"/>
<name>X1BPU7_9ZZZZ</name>
<feature type="transmembrane region" description="Helical" evidence="1">
    <location>
        <begin position="6"/>
        <end position="26"/>
    </location>
</feature>
<reference evidence="2" key="1">
    <citation type="journal article" date="2014" name="Front. Microbiol.">
        <title>High frequency of phylogenetically diverse reductive dehalogenase-homologous genes in deep subseafloor sedimentary metagenomes.</title>
        <authorList>
            <person name="Kawai M."/>
            <person name="Futagami T."/>
            <person name="Toyoda A."/>
            <person name="Takaki Y."/>
            <person name="Nishi S."/>
            <person name="Hori S."/>
            <person name="Arai W."/>
            <person name="Tsubouchi T."/>
            <person name="Morono Y."/>
            <person name="Uchiyama I."/>
            <person name="Ito T."/>
            <person name="Fujiyama A."/>
            <person name="Inagaki F."/>
            <person name="Takami H."/>
        </authorList>
    </citation>
    <scope>NUCLEOTIDE SEQUENCE</scope>
    <source>
        <strain evidence="2">Expedition CK06-06</strain>
    </source>
</reference>
<keyword evidence="1" id="KW-1133">Transmembrane helix</keyword>
<sequence>DHMEDPIILGTVGIVGIVACEIMALYKGVNGKRLATTVAAIGLITGFAFGVGV</sequence>
<feature type="transmembrane region" description="Helical" evidence="1">
    <location>
        <begin position="33"/>
        <end position="52"/>
    </location>
</feature>
<evidence type="ECO:0000256" key="1">
    <source>
        <dbReference type="SAM" id="Phobius"/>
    </source>
</evidence>
<keyword evidence="1" id="KW-0472">Membrane</keyword>
<keyword evidence="1" id="KW-0812">Transmembrane</keyword>
<feature type="non-terminal residue" evidence="2">
    <location>
        <position position="1"/>
    </location>
</feature>
<accession>X1BPU7</accession>